<dbReference type="RefSeq" id="WP_183601104.1">
    <property type="nucleotide sequence ID" value="NZ_JACHXK010000006.1"/>
</dbReference>
<dbReference type="EMBL" id="JACHXK010000006">
    <property type="protein sequence ID" value="MBB3111249.1"/>
    <property type="molecule type" value="Genomic_DNA"/>
</dbReference>
<dbReference type="SUPFAM" id="SSF56112">
    <property type="entry name" value="Protein kinase-like (PK-like)"/>
    <property type="match status" value="1"/>
</dbReference>
<dbReference type="Pfam" id="PF01636">
    <property type="entry name" value="APH"/>
    <property type="match status" value="1"/>
</dbReference>
<accession>A0A7W5AZC8</accession>
<name>A0A7W5AZC8_9BACL</name>
<keyword evidence="1" id="KW-0472">Membrane</keyword>
<dbReference type="PANTHER" id="PTHR41283:SF1">
    <property type="entry name" value="AMINOGLYCOSIDE PHOSPHOTRANSFERASE DOMAIN-CONTAINING PROTEIN"/>
    <property type="match status" value="1"/>
</dbReference>
<keyword evidence="3" id="KW-0808">Transferase</keyword>
<sequence>MLNPINGSQLAALVPRLAQAVSIEPITKGYSNDRKYRVTEHDGAAYVLRVFDITEYERRSEELDWVAKVVDLGVRCSKPVASGASEALGLAYMMLTYVEGEDAEHALPLLNERQQYEVGVEAGRELARMHTIAAPGHIATWEERIVRKYENYRRAYETCGAELKGYSAVDDFIWKGIPFIRNRPNVFQHDDFHPSNLLVREGRYSGVIDFNRYDFGDPLHDLVKLGMFGRFISVPYSIGQIDGFCMDKEPDALFWQLYATYVGMVAVSSVVWILKVKPDELESMLWRLDQVIADHAGFTSAIPRWYVEGRGLFPLAQSN</sequence>
<dbReference type="Proteomes" id="UP000570361">
    <property type="component" value="Unassembled WGS sequence"/>
</dbReference>
<proteinExistence type="predicted"/>
<comment type="caution">
    <text evidence="3">The sequence shown here is derived from an EMBL/GenBank/DDBJ whole genome shotgun (WGS) entry which is preliminary data.</text>
</comment>
<dbReference type="PANTHER" id="PTHR41283">
    <property type="entry name" value="AMINOGLYCOSIDE PHOSPHOTRANSFERASE"/>
    <property type="match status" value="1"/>
</dbReference>
<protein>
    <submittedName>
        <fullName evidence="3">Aminoglycoside phosphotransferase (APT) family kinase protein</fullName>
    </submittedName>
</protein>
<keyword evidence="1" id="KW-1133">Transmembrane helix</keyword>
<dbReference type="Gene3D" id="3.90.1200.10">
    <property type="match status" value="1"/>
</dbReference>
<dbReference type="GO" id="GO:0016301">
    <property type="term" value="F:kinase activity"/>
    <property type="evidence" value="ECO:0007669"/>
    <property type="project" value="UniProtKB-KW"/>
</dbReference>
<dbReference type="InterPro" id="IPR002575">
    <property type="entry name" value="Aminoglycoside_PTrfase"/>
</dbReference>
<keyword evidence="3" id="KW-0418">Kinase</keyword>
<feature type="domain" description="Aminoglycoside phosphotransferase" evidence="2">
    <location>
        <begin position="23"/>
        <end position="241"/>
    </location>
</feature>
<feature type="transmembrane region" description="Helical" evidence="1">
    <location>
        <begin position="253"/>
        <end position="274"/>
    </location>
</feature>
<dbReference type="AlphaFoldDB" id="A0A7W5AZC8"/>
<evidence type="ECO:0000256" key="1">
    <source>
        <dbReference type="SAM" id="Phobius"/>
    </source>
</evidence>
<keyword evidence="4" id="KW-1185">Reference proteome</keyword>
<dbReference type="InterPro" id="IPR011009">
    <property type="entry name" value="Kinase-like_dom_sf"/>
</dbReference>
<reference evidence="3 4" key="1">
    <citation type="submission" date="2020-08" db="EMBL/GenBank/DDBJ databases">
        <title>Genomic Encyclopedia of Type Strains, Phase III (KMG-III): the genomes of soil and plant-associated and newly described type strains.</title>
        <authorList>
            <person name="Whitman W."/>
        </authorList>
    </citation>
    <scope>NUCLEOTIDE SEQUENCE [LARGE SCALE GENOMIC DNA]</scope>
    <source>
        <strain evidence="3 4">CECT 5862</strain>
    </source>
</reference>
<gene>
    <name evidence="3" type="ORF">FHS18_003317</name>
</gene>
<evidence type="ECO:0000313" key="4">
    <source>
        <dbReference type="Proteomes" id="UP000570361"/>
    </source>
</evidence>
<keyword evidence="1" id="KW-0812">Transmembrane</keyword>
<evidence type="ECO:0000313" key="3">
    <source>
        <dbReference type="EMBL" id="MBB3111249.1"/>
    </source>
</evidence>
<evidence type="ECO:0000259" key="2">
    <source>
        <dbReference type="Pfam" id="PF01636"/>
    </source>
</evidence>
<organism evidence="3 4">
    <name type="scientific">Paenibacillus phyllosphaerae</name>
    <dbReference type="NCBI Taxonomy" id="274593"/>
    <lineage>
        <taxon>Bacteria</taxon>
        <taxon>Bacillati</taxon>
        <taxon>Bacillota</taxon>
        <taxon>Bacilli</taxon>
        <taxon>Bacillales</taxon>
        <taxon>Paenibacillaceae</taxon>
        <taxon>Paenibacillus</taxon>
    </lineage>
</organism>